<evidence type="ECO:0000256" key="11">
    <source>
        <dbReference type="ARBA" id="ARBA00060432"/>
    </source>
</evidence>
<dbReference type="SMART" id="SM00220">
    <property type="entry name" value="S_TKc"/>
    <property type="match status" value="1"/>
</dbReference>
<evidence type="ECO:0000259" key="16">
    <source>
        <dbReference type="PROSITE" id="PS51178"/>
    </source>
</evidence>
<dbReference type="Pfam" id="PF00069">
    <property type="entry name" value="Pkinase"/>
    <property type="match status" value="1"/>
</dbReference>
<dbReference type="PANTHER" id="PTHR43289:SF34">
    <property type="entry name" value="SERINE_THREONINE-PROTEIN KINASE YBDM-RELATED"/>
    <property type="match status" value="1"/>
</dbReference>
<keyword evidence="6 17" id="KW-0418">Kinase</keyword>
<evidence type="ECO:0000256" key="5">
    <source>
        <dbReference type="ARBA" id="ARBA00022741"/>
    </source>
</evidence>
<dbReference type="Gene3D" id="3.30.10.20">
    <property type="match status" value="3"/>
</dbReference>
<dbReference type="CDD" id="cd14014">
    <property type="entry name" value="STKc_PknB_like"/>
    <property type="match status" value="1"/>
</dbReference>
<dbReference type="STRING" id="442899.SAMN05720591_10265"/>
<dbReference type="Gene3D" id="3.30.200.20">
    <property type="entry name" value="Phosphorylase Kinase, domain 1"/>
    <property type="match status" value="1"/>
</dbReference>
<keyword evidence="14" id="KW-1133">Transmembrane helix</keyword>
<keyword evidence="4" id="KW-0808">Transferase</keyword>
<evidence type="ECO:0000256" key="1">
    <source>
        <dbReference type="ARBA" id="ARBA00012513"/>
    </source>
</evidence>
<evidence type="ECO:0000256" key="2">
    <source>
        <dbReference type="ARBA" id="ARBA00022527"/>
    </source>
</evidence>
<dbReference type="AlphaFoldDB" id="A0A511WX75"/>
<feature type="domain" description="Protein kinase" evidence="15">
    <location>
        <begin position="11"/>
        <end position="282"/>
    </location>
</feature>
<comment type="caution">
    <text evidence="17">The sequence shown here is derived from an EMBL/GenBank/DDBJ whole genome shotgun (WGS) entry which is preliminary data.</text>
</comment>
<gene>
    <name evidence="17" type="ORF">HAL01_01990</name>
</gene>
<dbReference type="CDD" id="cd06577">
    <property type="entry name" value="PASTA_pknB"/>
    <property type="match status" value="3"/>
</dbReference>
<dbReference type="InterPro" id="IPR008271">
    <property type="entry name" value="Ser/Thr_kinase_AS"/>
</dbReference>
<dbReference type="GO" id="GO:0007165">
    <property type="term" value="P:signal transduction"/>
    <property type="evidence" value="ECO:0007669"/>
    <property type="project" value="UniProtKB-ARBA"/>
</dbReference>
<dbReference type="PROSITE" id="PS51178">
    <property type="entry name" value="PASTA"/>
    <property type="match status" value="3"/>
</dbReference>
<dbReference type="Gene3D" id="1.10.510.10">
    <property type="entry name" value="Transferase(Phosphotransferase) domain 1"/>
    <property type="match status" value="1"/>
</dbReference>
<dbReference type="InterPro" id="IPR011009">
    <property type="entry name" value="Kinase-like_dom_sf"/>
</dbReference>
<evidence type="ECO:0000256" key="14">
    <source>
        <dbReference type="SAM" id="Phobius"/>
    </source>
</evidence>
<evidence type="ECO:0000256" key="8">
    <source>
        <dbReference type="ARBA" id="ARBA00022968"/>
    </source>
</evidence>
<dbReference type="GO" id="GO:0005524">
    <property type="term" value="F:ATP binding"/>
    <property type="evidence" value="ECO:0007669"/>
    <property type="project" value="UniProtKB-UniRule"/>
</dbReference>
<evidence type="ECO:0000256" key="3">
    <source>
        <dbReference type="ARBA" id="ARBA00022544"/>
    </source>
</evidence>
<name>A0A511WX75_9BACI</name>
<dbReference type="NCBIfam" id="NF033483">
    <property type="entry name" value="PknB_PASTA_kin"/>
    <property type="match status" value="1"/>
</dbReference>
<keyword evidence="3" id="KW-0309">Germination</keyword>
<evidence type="ECO:0000256" key="13">
    <source>
        <dbReference type="PROSITE-ProRule" id="PRU10141"/>
    </source>
</evidence>
<reference evidence="17 18" key="1">
    <citation type="submission" date="2019-07" db="EMBL/GenBank/DDBJ databases">
        <title>Whole genome shotgun sequence of Halolactibacillus alkaliphilus NBRC 103919.</title>
        <authorList>
            <person name="Hosoyama A."/>
            <person name="Uohara A."/>
            <person name="Ohji S."/>
            <person name="Ichikawa N."/>
        </authorList>
    </citation>
    <scope>NUCLEOTIDE SEQUENCE [LARGE SCALE GENOMIC DNA]</scope>
    <source>
        <strain evidence="17 18">NBRC 103919</strain>
    </source>
</reference>
<dbReference type="Pfam" id="PF03793">
    <property type="entry name" value="PASTA"/>
    <property type="match status" value="3"/>
</dbReference>
<dbReference type="Gene3D" id="2.60.40.2560">
    <property type="match status" value="1"/>
</dbReference>
<dbReference type="GO" id="GO:0071224">
    <property type="term" value="P:cellular response to peptidoglycan"/>
    <property type="evidence" value="ECO:0007669"/>
    <property type="project" value="UniProtKB-ARBA"/>
</dbReference>
<evidence type="ECO:0000256" key="9">
    <source>
        <dbReference type="ARBA" id="ARBA00047899"/>
    </source>
</evidence>
<dbReference type="FunFam" id="3.30.200.20:FF:000035">
    <property type="entry name" value="Serine/threonine protein kinase Stk1"/>
    <property type="match status" value="1"/>
</dbReference>
<proteinExistence type="predicted"/>
<evidence type="ECO:0000256" key="10">
    <source>
        <dbReference type="ARBA" id="ARBA00048679"/>
    </source>
</evidence>
<feature type="domain" description="PASTA" evidence="16">
    <location>
        <begin position="369"/>
        <end position="435"/>
    </location>
</feature>
<dbReference type="RefSeq" id="WP_089799477.1">
    <property type="nucleotide sequence ID" value="NZ_BJYE01000002.1"/>
</dbReference>
<evidence type="ECO:0000256" key="6">
    <source>
        <dbReference type="ARBA" id="ARBA00022777"/>
    </source>
</evidence>
<feature type="transmembrane region" description="Helical" evidence="14">
    <location>
        <begin position="342"/>
        <end position="368"/>
    </location>
</feature>
<evidence type="ECO:0000256" key="7">
    <source>
        <dbReference type="ARBA" id="ARBA00022840"/>
    </source>
</evidence>
<comment type="catalytic activity">
    <reaction evidence="9">
        <text>L-threonyl-[protein] + ATP = O-phospho-L-threonyl-[protein] + ADP + H(+)</text>
        <dbReference type="Rhea" id="RHEA:46608"/>
        <dbReference type="Rhea" id="RHEA-COMP:11060"/>
        <dbReference type="Rhea" id="RHEA-COMP:11605"/>
        <dbReference type="ChEBI" id="CHEBI:15378"/>
        <dbReference type="ChEBI" id="CHEBI:30013"/>
        <dbReference type="ChEBI" id="CHEBI:30616"/>
        <dbReference type="ChEBI" id="CHEBI:61977"/>
        <dbReference type="ChEBI" id="CHEBI:456216"/>
        <dbReference type="EC" id="2.7.11.1"/>
    </reaction>
</comment>
<protein>
    <recommendedName>
        <fullName evidence="12">Serine/threonine-protein kinase PrkC</fullName>
        <ecNumber evidence="1">2.7.11.1</ecNumber>
    </recommendedName>
</protein>
<dbReference type="OrthoDB" id="9788659at2"/>
<evidence type="ECO:0000313" key="18">
    <source>
        <dbReference type="Proteomes" id="UP000321400"/>
    </source>
</evidence>
<dbReference type="SMART" id="SM00740">
    <property type="entry name" value="PASTA"/>
    <property type="match status" value="3"/>
</dbReference>
<comment type="subcellular location">
    <subcellularLocation>
        <location evidence="11">Spore membrane</location>
        <topology evidence="11">Single-pass type II membrane protein</topology>
    </subcellularLocation>
</comment>
<evidence type="ECO:0000256" key="12">
    <source>
        <dbReference type="ARBA" id="ARBA00070041"/>
    </source>
</evidence>
<dbReference type="Proteomes" id="UP000321400">
    <property type="component" value="Unassembled WGS sequence"/>
</dbReference>
<evidence type="ECO:0000259" key="15">
    <source>
        <dbReference type="PROSITE" id="PS50011"/>
    </source>
</evidence>
<keyword evidence="7 13" id="KW-0067">ATP-binding</keyword>
<keyword evidence="18" id="KW-1185">Reference proteome</keyword>
<keyword evidence="14" id="KW-0472">Membrane</keyword>
<dbReference type="EC" id="2.7.11.1" evidence="1"/>
<dbReference type="EMBL" id="BJYE01000002">
    <property type="protein sequence ID" value="GEN55735.1"/>
    <property type="molecule type" value="Genomic_DNA"/>
</dbReference>
<comment type="catalytic activity">
    <reaction evidence="10">
        <text>L-seryl-[protein] + ATP = O-phospho-L-seryl-[protein] + ADP + H(+)</text>
        <dbReference type="Rhea" id="RHEA:17989"/>
        <dbReference type="Rhea" id="RHEA-COMP:9863"/>
        <dbReference type="Rhea" id="RHEA-COMP:11604"/>
        <dbReference type="ChEBI" id="CHEBI:15378"/>
        <dbReference type="ChEBI" id="CHEBI:29999"/>
        <dbReference type="ChEBI" id="CHEBI:30616"/>
        <dbReference type="ChEBI" id="CHEBI:83421"/>
        <dbReference type="ChEBI" id="CHEBI:456216"/>
        <dbReference type="EC" id="2.7.11.1"/>
    </reaction>
</comment>
<dbReference type="GO" id="GO:0004674">
    <property type="term" value="F:protein serine/threonine kinase activity"/>
    <property type="evidence" value="ECO:0007669"/>
    <property type="project" value="UniProtKB-KW"/>
</dbReference>
<dbReference type="PROSITE" id="PS50011">
    <property type="entry name" value="PROTEIN_KINASE_DOM"/>
    <property type="match status" value="1"/>
</dbReference>
<keyword evidence="2 17" id="KW-0723">Serine/threonine-protein kinase</keyword>
<feature type="domain" description="PASTA" evidence="16">
    <location>
        <begin position="505"/>
        <end position="571"/>
    </location>
</feature>
<dbReference type="InterPro" id="IPR017441">
    <property type="entry name" value="Protein_kinase_ATP_BS"/>
</dbReference>
<feature type="binding site" evidence="13">
    <location>
        <position position="40"/>
    </location>
    <ligand>
        <name>ATP</name>
        <dbReference type="ChEBI" id="CHEBI:30616"/>
    </ligand>
</feature>
<dbReference type="PROSITE" id="PS00107">
    <property type="entry name" value="PROTEIN_KINASE_ATP"/>
    <property type="match status" value="1"/>
</dbReference>
<dbReference type="FunFam" id="1.10.510.10:FF:000021">
    <property type="entry name" value="Serine/threonine protein kinase"/>
    <property type="match status" value="1"/>
</dbReference>
<keyword evidence="14" id="KW-0812">Transmembrane</keyword>
<dbReference type="PROSITE" id="PS00108">
    <property type="entry name" value="PROTEIN_KINASE_ST"/>
    <property type="match status" value="1"/>
</dbReference>
<keyword evidence="5 13" id="KW-0547">Nucleotide-binding</keyword>
<dbReference type="InterPro" id="IPR000719">
    <property type="entry name" value="Prot_kinase_dom"/>
</dbReference>
<accession>A0A511WX75</accession>
<feature type="domain" description="PASTA" evidence="16">
    <location>
        <begin position="436"/>
        <end position="504"/>
    </location>
</feature>
<dbReference type="PANTHER" id="PTHR43289">
    <property type="entry name" value="MITOGEN-ACTIVATED PROTEIN KINASE KINASE KINASE 20-RELATED"/>
    <property type="match status" value="1"/>
</dbReference>
<dbReference type="InterPro" id="IPR005543">
    <property type="entry name" value="PASTA_dom"/>
</dbReference>
<evidence type="ECO:0000256" key="4">
    <source>
        <dbReference type="ARBA" id="ARBA00022679"/>
    </source>
</evidence>
<dbReference type="SUPFAM" id="SSF56112">
    <property type="entry name" value="Protein kinase-like (PK-like)"/>
    <property type="match status" value="1"/>
</dbReference>
<organism evidence="17 18">
    <name type="scientific">Halolactibacillus alkaliphilus</name>
    <dbReference type="NCBI Taxonomy" id="442899"/>
    <lineage>
        <taxon>Bacteria</taxon>
        <taxon>Bacillati</taxon>
        <taxon>Bacillota</taxon>
        <taxon>Bacilli</taxon>
        <taxon>Bacillales</taxon>
        <taxon>Bacillaceae</taxon>
        <taxon>Halolactibacillus</taxon>
    </lineage>
</organism>
<keyword evidence="8" id="KW-0735">Signal-anchor</keyword>
<sequence length="676" mass="75928">MIEGKVLGERYKVESLIGGGGMANVYLGFDTILKREVAIKVLKFEYATDDDFIRRFHREAQNATSLSHPNIVTIYDVDDENDIYYMVMEYVDGMTLKKYIQLYSPIDPSEAVVIVEQIAEAIQHAHDHHIIHRDIKPQNILITQDKQVKVTDFGIALALSSTSMTQTNAVLGSVHYLSPEQARGGLANTKSDIYSLGIVLFELLTGRLPFSGQSAVSVALKHLQQVVPPVKKWAEDVPQSVENVVLKSTAKDPLNRYQSMDEFIEDLRTVLDEDRLHEAPFIIPVEPGDETIQMPIMKDGVFHGKVEEDTVVHQKTSPTPEVKDKVVSNDPKKVASKKRKRWIVGGSIAVAVLLISILFSLFVLPIILQPDDVELIDLTNRDIEEAIRWLENNNLSYEIDEVFDASIAENIVMSHEPSAGRFVKEDSIVELVVSLGEEPVVFSDYTGQSYTQVERLLLSKDYQNVQRIDVYSDEPVGTILNQVEPAAGEAVRPKETIVVFEVSVGKRMVTLDDLTGLNELEAREYLTDKKLVANVNETHHETIGKGDVVSQSPNGGTEVEEGSVVNLTISLGEKEKPIINREEEVMVEYTLDDLPRSDEETEDNPPEGIPQEIRIYIEDRGRKLTDAYQVQMITADTTFRIPLEIEPGSQAVYRIERDDQVVIQQTVRYQDVESGE</sequence>
<evidence type="ECO:0000313" key="17">
    <source>
        <dbReference type="EMBL" id="GEN55735.1"/>
    </source>
</evidence>
<dbReference type="GO" id="GO:0009847">
    <property type="term" value="P:spore germination"/>
    <property type="evidence" value="ECO:0007669"/>
    <property type="project" value="UniProtKB-ARBA"/>
</dbReference>